<evidence type="ECO:0000256" key="12">
    <source>
        <dbReference type="ARBA" id="ARBA00047899"/>
    </source>
</evidence>
<keyword evidence="6" id="KW-0677">Repeat</keyword>
<evidence type="ECO:0000256" key="14">
    <source>
        <dbReference type="PROSITE-ProRule" id="PRU10141"/>
    </source>
</evidence>
<keyword evidence="3 15" id="KW-0723">Serine/threonine-protein kinase</keyword>
<dbReference type="GO" id="GO:0004674">
    <property type="term" value="F:protein serine/threonine kinase activity"/>
    <property type="evidence" value="ECO:0007669"/>
    <property type="project" value="UniProtKB-KW"/>
</dbReference>
<comment type="caution">
    <text evidence="18">The sequence shown here is derived from an EMBL/GenBank/DDBJ whole genome shotgun (WGS) entry which is preliminary data.</text>
</comment>
<evidence type="ECO:0000256" key="15">
    <source>
        <dbReference type="RuleBase" id="RU000304"/>
    </source>
</evidence>
<evidence type="ECO:0000259" key="17">
    <source>
        <dbReference type="PROSITE" id="PS50011"/>
    </source>
</evidence>
<dbReference type="PROSITE" id="PS50011">
    <property type="entry name" value="PROTEIN_KINASE_DOM"/>
    <property type="match status" value="1"/>
</dbReference>
<reference evidence="19" key="1">
    <citation type="journal article" date="2023" name="Commun. Biol.">
        <title>Genome analysis of Parmales, the sister group of diatoms, reveals the evolutionary specialization of diatoms from phago-mixotrophs to photoautotrophs.</title>
        <authorList>
            <person name="Ban H."/>
            <person name="Sato S."/>
            <person name="Yoshikawa S."/>
            <person name="Yamada K."/>
            <person name="Nakamura Y."/>
            <person name="Ichinomiya M."/>
            <person name="Sato N."/>
            <person name="Blanc-Mathieu R."/>
            <person name="Endo H."/>
            <person name="Kuwata A."/>
            <person name="Ogata H."/>
        </authorList>
    </citation>
    <scope>NUCLEOTIDE SEQUENCE [LARGE SCALE GENOMIC DNA]</scope>
</reference>
<evidence type="ECO:0000256" key="1">
    <source>
        <dbReference type="ARBA" id="ARBA00001946"/>
    </source>
</evidence>
<dbReference type="SUPFAM" id="SSF56112">
    <property type="entry name" value="Protein kinase-like (PK-like)"/>
    <property type="match status" value="1"/>
</dbReference>
<dbReference type="InterPro" id="IPR017441">
    <property type="entry name" value="Protein_kinase_ATP_BS"/>
</dbReference>
<keyword evidence="7 14" id="KW-0547">Nucleotide-binding</keyword>
<evidence type="ECO:0000256" key="4">
    <source>
        <dbReference type="ARBA" id="ARBA00022679"/>
    </source>
</evidence>
<sequence length="371" mass="41293">MLKKAKALFYKKDECESFYKMGKILGQGSFATVRLATHKKDGTKWAIKVIKKNSIGPDDEAALKSEVEVLQTVSHDNIVRLNEVFDCSQHLYMVMEVCAGGELFDRITEKDHYSEEEARFALRQIATALDYCHERNIVHRDLKPENLLYGDHTDDATLKLADFGLAKLLDAETLLHAQCGTPGYVAPEIVKNEAYGVQVDMWSLGVIAYILLCGFPPFYDDNNQALFKSIKRGQYEYPSPFWDDVSDIARDLIDKLLVLDPDKRFTAKQVLEHPFLSNSNASKKNLIHFNKCMKSYNARRKFRAGIMSLQAISAMKGFTQKKPAGGLMGKLAAAKEVKEESAGDTTAPVEPAAAEPAAAEEATADTPSDPT</sequence>
<dbReference type="InterPro" id="IPR008271">
    <property type="entry name" value="Ser/Thr_kinase_AS"/>
</dbReference>
<dbReference type="AlphaFoldDB" id="A0A9W7GGY4"/>
<dbReference type="Gene3D" id="1.10.510.10">
    <property type="entry name" value="Transferase(Phosphotransferase) domain 1"/>
    <property type="match status" value="1"/>
</dbReference>
<keyword evidence="10 14" id="KW-0067">ATP-binding</keyword>
<organism evidence="18 19">
    <name type="scientific">Triparma columacea</name>
    <dbReference type="NCBI Taxonomy" id="722753"/>
    <lineage>
        <taxon>Eukaryota</taxon>
        <taxon>Sar</taxon>
        <taxon>Stramenopiles</taxon>
        <taxon>Ochrophyta</taxon>
        <taxon>Bolidophyceae</taxon>
        <taxon>Parmales</taxon>
        <taxon>Triparmaceae</taxon>
        <taxon>Triparma</taxon>
    </lineage>
</organism>
<keyword evidence="8" id="KW-0418">Kinase</keyword>
<keyword evidence="19" id="KW-1185">Reference proteome</keyword>
<evidence type="ECO:0000256" key="7">
    <source>
        <dbReference type="ARBA" id="ARBA00022741"/>
    </source>
</evidence>
<dbReference type="EC" id="2.7.11.1" evidence="2"/>
<dbReference type="OrthoDB" id="193931at2759"/>
<evidence type="ECO:0000256" key="11">
    <source>
        <dbReference type="ARBA" id="ARBA00024334"/>
    </source>
</evidence>
<evidence type="ECO:0000313" key="19">
    <source>
        <dbReference type="Proteomes" id="UP001165065"/>
    </source>
</evidence>
<keyword evidence="5" id="KW-0479">Metal-binding</keyword>
<keyword evidence="9" id="KW-0106">Calcium</keyword>
<dbReference type="PANTHER" id="PTHR24347">
    <property type="entry name" value="SERINE/THREONINE-PROTEIN KINASE"/>
    <property type="match status" value="1"/>
</dbReference>
<protein>
    <recommendedName>
        <fullName evidence="2">non-specific serine/threonine protein kinase</fullName>
        <ecNumber evidence="2">2.7.11.1</ecNumber>
    </recommendedName>
</protein>
<dbReference type="SMART" id="SM00220">
    <property type="entry name" value="S_TKc"/>
    <property type="match status" value="1"/>
</dbReference>
<evidence type="ECO:0000256" key="10">
    <source>
        <dbReference type="ARBA" id="ARBA00022840"/>
    </source>
</evidence>
<dbReference type="EMBL" id="BRYA01000242">
    <property type="protein sequence ID" value="GMI45307.1"/>
    <property type="molecule type" value="Genomic_DNA"/>
</dbReference>
<evidence type="ECO:0000256" key="5">
    <source>
        <dbReference type="ARBA" id="ARBA00022723"/>
    </source>
</evidence>
<comment type="similarity">
    <text evidence="11">Belongs to the protein kinase superfamily. Ser/Thr protein kinase family. CDPK subfamily.</text>
</comment>
<dbReference type="Proteomes" id="UP001165065">
    <property type="component" value="Unassembled WGS sequence"/>
</dbReference>
<dbReference type="FunFam" id="3.30.200.20:FF:000315">
    <property type="entry name" value="Calcium-dependent protein kinase 3"/>
    <property type="match status" value="1"/>
</dbReference>
<comment type="cofactor">
    <cofactor evidence="1">
        <name>Mg(2+)</name>
        <dbReference type="ChEBI" id="CHEBI:18420"/>
    </cofactor>
</comment>
<dbReference type="PROSITE" id="PS00107">
    <property type="entry name" value="PROTEIN_KINASE_ATP"/>
    <property type="match status" value="1"/>
</dbReference>
<evidence type="ECO:0000256" key="8">
    <source>
        <dbReference type="ARBA" id="ARBA00022777"/>
    </source>
</evidence>
<proteinExistence type="inferred from homology"/>
<gene>
    <name evidence="18" type="ORF">TrCOL_g13701</name>
</gene>
<dbReference type="PROSITE" id="PS00108">
    <property type="entry name" value="PROTEIN_KINASE_ST"/>
    <property type="match status" value="1"/>
</dbReference>
<accession>A0A9W7GGY4</accession>
<name>A0A9W7GGY4_9STRA</name>
<evidence type="ECO:0000256" key="3">
    <source>
        <dbReference type="ARBA" id="ARBA00022527"/>
    </source>
</evidence>
<dbReference type="CDD" id="cd05117">
    <property type="entry name" value="STKc_CAMK"/>
    <property type="match status" value="1"/>
</dbReference>
<feature type="compositionally biased region" description="Low complexity" evidence="16">
    <location>
        <begin position="345"/>
        <end position="371"/>
    </location>
</feature>
<comment type="catalytic activity">
    <reaction evidence="12">
        <text>L-threonyl-[protein] + ATP = O-phospho-L-threonyl-[protein] + ADP + H(+)</text>
        <dbReference type="Rhea" id="RHEA:46608"/>
        <dbReference type="Rhea" id="RHEA-COMP:11060"/>
        <dbReference type="Rhea" id="RHEA-COMP:11605"/>
        <dbReference type="ChEBI" id="CHEBI:15378"/>
        <dbReference type="ChEBI" id="CHEBI:30013"/>
        <dbReference type="ChEBI" id="CHEBI:30616"/>
        <dbReference type="ChEBI" id="CHEBI:61977"/>
        <dbReference type="ChEBI" id="CHEBI:456216"/>
        <dbReference type="EC" id="2.7.11.1"/>
    </reaction>
</comment>
<comment type="catalytic activity">
    <reaction evidence="13">
        <text>L-seryl-[protein] + ATP = O-phospho-L-seryl-[protein] + ADP + H(+)</text>
        <dbReference type="Rhea" id="RHEA:17989"/>
        <dbReference type="Rhea" id="RHEA-COMP:9863"/>
        <dbReference type="Rhea" id="RHEA-COMP:11604"/>
        <dbReference type="ChEBI" id="CHEBI:15378"/>
        <dbReference type="ChEBI" id="CHEBI:29999"/>
        <dbReference type="ChEBI" id="CHEBI:30616"/>
        <dbReference type="ChEBI" id="CHEBI:83421"/>
        <dbReference type="ChEBI" id="CHEBI:456216"/>
        <dbReference type="EC" id="2.7.11.1"/>
    </reaction>
</comment>
<evidence type="ECO:0000256" key="9">
    <source>
        <dbReference type="ARBA" id="ARBA00022837"/>
    </source>
</evidence>
<dbReference type="InterPro" id="IPR011009">
    <property type="entry name" value="Kinase-like_dom_sf"/>
</dbReference>
<dbReference type="GO" id="GO:0046872">
    <property type="term" value="F:metal ion binding"/>
    <property type="evidence" value="ECO:0007669"/>
    <property type="project" value="UniProtKB-KW"/>
</dbReference>
<dbReference type="GO" id="GO:0005524">
    <property type="term" value="F:ATP binding"/>
    <property type="evidence" value="ECO:0007669"/>
    <property type="project" value="UniProtKB-UniRule"/>
</dbReference>
<evidence type="ECO:0000256" key="13">
    <source>
        <dbReference type="ARBA" id="ARBA00048679"/>
    </source>
</evidence>
<keyword evidence="4" id="KW-0808">Transferase</keyword>
<evidence type="ECO:0000256" key="2">
    <source>
        <dbReference type="ARBA" id="ARBA00012513"/>
    </source>
</evidence>
<evidence type="ECO:0000256" key="6">
    <source>
        <dbReference type="ARBA" id="ARBA00022737"/>
    </source>
</evidence>
<evidence type="ECO:0000256" key="16">
    <source>
        <dbReference type="SAM" id="MobiDB-lite"/>
    </source>
</evidence>
<dbReference type="InterPro" id="IPR000719">
    <property type="entry name" value="Prot_kinase_dom"/>
</dbReference>
<evidence type="ECO:0000313" key="18">
    <source>
        <dbReference type="EMBL" id="GMI45307.1"/>
    </source>
</evidence>
<feature type="region of interest" description="Disordered" evidence="16">
    <location>
        <begin position="335"/>
        <end position="371"/>
    </location>
</feature>
<dbReference type="Pfam" id="PF00069">
    <property type="entry name" value="Pkinase"/>
    <property type="match status" value="1"/>
</dbReference>
<dbReference type="FunFam" id="1.10.510.10:FF:000026">
    <property type="entry name" value="Calcium/calmodulin-dependent protein kinase type 1"/>
    <property type="match status" value="1"/>
</dbReference>
<feature type="binding site" evidence="14">
    <location>
        <position position="52"/>
    </location>
    <ligand>
        <name>ATP</name>
        <dbReference type="ChEBI" id="CHEBI:30616"/>
    </ligand>
</feature>
<feature type="domain" description="Protein kinase" evidence="17">
    <location>
        <begin position="19"/>
        <end position="276"/>
    </location>
</feature>